<dbReference type="Proteomes" id="UP001163104">
    <property type="component" value="Chromosome"/>
</dbReference>
<organism evidence="2 3">
    <name type="scientific">Cytobacillus firmus</name>
    <name type="common">Bacillus firmus</name>
    <dbReference type="NCBI Taxonomy" id="1399"/>
    <lineage>
        <taxon>Bacteria</taxon>
        <taxon>Bacillati</taxon>
        <taxon>Bacillota</taxon>
        <taxon>Bacilli</taxon>
        <taxon>Bacillales</taxon>
        <taxon>Bacillaceae</taxon>
        <taxon>Cytobacillus</taxon>
    </lineage>
</organism>
<name>A0AA46PR02_CYTFI</name>
<reference evidence="2" key="1">
    <citation type="submission" date="2022-10" db="EMBL/GenBank/DDBJ databases">
        <title>Mechanism of multi-heavy metal repair in Cytobacillus Firmus M7.</title>
        <authorList>
            <person name="Li X."/>
            <person name="Yu C."/>
        </authorList>
    </citation>
    <scope>NUCLEOTIDE SEQUENCE</scope>
    <source>
        <strain evidence="2">M7</strain>
    </source>
</reference>
<dbReference type="AlphaFoldDB" id="A0AA46PR02"/>
<keyword evidence="1" id="KW-0812">Transmembrane</keyword>
<evidence type="ECO:0000313" key="3">
    <source>
        <dbReference type="Proteomes" id="UP001163104"/>
    </source>
</evidence>
<protein>
    <submittedName>
        <fullName evidence="2">Uncharacterized protein</fullName>
    </submittedName>
</protein>
<feature type="transmembrane region" description="Helical" evidence="1">
    <location>
        <begin position="6"/>
        <end position="28"/>
    </location>
</feature>
<dbReference type="EMBL" id="CP107027">
    <property type="protein sequence ID" value="UYG95202.1"/>
    <property type="molecule type" value="Genomic_DNA"/>
</dbReference>
<evidence type="ECO:0000256" key="1">
    <source>
        <dbReference type="SAM" id="Phobius"/>
    </source>
</evidence>
<keyword evidence="1" id="KW-0472">Membrane</keyword>
<sequence>MFILSGIFYLVLLCSAILALSSIPISLYPKKKANKNTYAKDYYSSLFDVYGDDA</sequence>
<proteinExistence type="predicted"/>
<gene>
    <name evidence="2" type="ORF">OD459_23965</name>
</gene>
<accession>A0AA46PR02</accession>
<evidence type="ECO:0000313" key="2">
    <source>
        <dbReference type="EMBL" id="UYG95202.1"/>
    </source>
</evidence>
<keyword evidence="1" id="KW-1133">Transmembrane helix</keyword>
<dbReference type="RefSeq" id="WP_156185196.1">
    <property type="nucleotide sequence ID" value="NZ_CP107027.1"/>
</dbReference>